<proteinExistence type="predicted"/>
<keyword evidence="5" id="KW-1185">Reference proteome</keyword>
<reference evidence="4 5" key="2">
    <citation type="journal article" date="2010" name="Stand. Genomic Sci.">
        <title>Complete genome sequence of Desulfohalobium retbaense type strain (HR(100)).</title>
        <authorList>
            <person name="Spring S."/>
            <person name="Nolan M."/>
            <person name="Lapidus A."/>
            <person name="Glavina Del Rio T."/>
            <person name="Copeland A."/>
            <person name="Tice H."/>
            <person name="Cheng J.F."/>
            <person name="Lucas S."/>
            <person name="Land M."/>
            <person name="Chen F."/>
            <person name="Bruce D."/>
            <person name="Goodwin L."/>
            <person name="Pitluck S."/>
            <person name="Ivanova N."/>
            <person name="Mavromatis K."/>
            <person name="Mikhailova N."/>
            <person name="Pati A."/>
            <person name="Chen A."/>
            <person name="Palaniappan K."/>
            <person name="Hauser L."/>
            <person name="Chang Y.J."/>
            <person name="Jeffries C.D."/>
            <person name="Munk C."/>
            <person name="Kiss H."/>
            <person name="Chain P."/>
            <person name="Han C."/>
            <person name="Brettin T."/>
            <person name="Detter J.C."/>
            <person name="Schuler E."/>
            <person name="Goker M."/>
            <person name="Rohde M."/>
            <person name="Bristow J."/>
            <person name="Eisen J.A."/>
            <person name="Markowitz V."/>
            <person name="Hugenholtz P."/>
            <person name="Kyrpides N.C."/>
            <person name="Klenk H.P."/>
        </authorList>
    </citation>
    <scope>NUCLEOTIDE SEQUENCE [LARGE SCALE GENOMIC DNA]</scope>
    <source>
        <strain evidence="4 5">DSM 5692</strain>
    </source>
</reference>
<name>C8X1F2_DESRD</name>
<dbReference type="Proteomes" id="UP000001052">
    <property type="component" value="Chromosome"/>
</dbReference>
<evidence type="ECO:0000256" key="2">
    <source>
        <dbReference type="SAM" id="MobiDB-lite"/>
    </source>
</evidence>
<dbReference type="InterPro" id="IPR013762">
    <property type="entry name" value="Integrase-like_cat_sf"/>
</dbReference>
<protein>
    <recommendedName>
        <fullName evidence="3">Tyr recombinase domain-containing protein</fullName>
    </recommendedName>
</protein>
<dbReference type="InterPro" id="IPR011010">
    <property type="entry name" value="DNA_brk_join_enz"/>
</dbReference>
<dbReference type="OrthoDB" id="5464579at2"/>
<gene>
    <name evidence="4" type="ordered locus">Dret_0961</name>
</gene>
<dbReference type="KEGG" id="drt:Dret_0961"/>
<evidence type="ECO:0000256" key="1">
    <source>
        <dbReference type="ARBA" id="ARBA00023172"/>
    </source>
</evidence>
<dbReference type="Gene3D" id="1.10.443.10">
    <property type="entry name" value="Intergrase catalytic core"/>
    <property type="match status" value="1"/>
</dbReference>
<dbReference type="eggNOG" id="COG0582">
    <property type="taxonomic scope" value="Bacteria"/>
</dbReference>
<dbReference type="SUPFAM" id="SSF56349">
    <property type="entry name" value="DNA breaking-rejoining enzymes"/>
    <property type="match status" value="1"/>
</dbReference>
<sequence>MDTKNAYAVIKRARQILKSAKPRHVAQKTHQDYMNLGARVMNDKKLLKEARTANTYYKRLSAYNYCVDYSIRSLLAKQDREQKTKAHGWTGTVKRLERAIREYDEAQAIKGDKPTDFEPKQSKRKHVRGLPPQWTQQYWENVDKGNKYAPVIALLLISGVRPAELQKGVQITFHEKHVVLFVTIWGAKCRGDGSSGQKERVVAFDCEGLPPDSPEMFLVRHYLAQPNAAEDGVFIQANAKALYNYVSRLSRKIWPRRKHHVTPYTFRHILSATLKKSERFDDEMIAKVLGHASCRSQLEYGSVRQGGRGSSILDVRAEKTPRPHKNPNKNPR</sequence>
<feature type="domain" description="Tyr recombinase" evidence="3">
    <location>
        <begin position="125"/>
        <end position="314"/>
    </location>
</feature>
<feature type="compositionally biased region" description="Basic residues" evidence="2">
    <location>
        <begin position="322"/>
        <end position="332"/>
    </location>
</feature>
<dbReference type="InterPro" id="IPR002104">
    <property type="entry name" value="Integrase_catalytic"/>
</dbReference>
<dbReference type="AlphaFoldDB" id="C8X1F2"/>
<evidence type="ECO:0000259" key="3">
    <source>
        <dbReference type="PROSITE" id="PS51898"/>
    </source>
</evidence>
<dbReference type="RefSeq" id="WP_015751405.1">
    <property type="nucleotide sequence ID" value="NC_013223.1"/>
</dbReference>
<dbReference type="GO" id="GO:0006310">
    <property type="term" value="P:DNA recombination"/>
    <property type="evidence" value="ECO:0007669"/>
    <property type="project" value="UniProtKB-KW"/>
</dbReference>
<accession>C8X1F2</accession>
<evidence type="ECO:0000313" key="5">
    <source>
        <dbReference type="Proteomes" id="UP000001052"/>
    </source>
</evidence>
<reference evidence="5" key="1">
    <citation type="submission" date="2009-09" db="EMBL/GenBank/DDBJ databases">
        <title>The complete chromosome of Desulfohalobium retbaense DSM 5692.</title>
        <authorList>
            <consortium name="US DOE Joint Genome Institute (JGI-PGF)"/>
            <person name="Lucas S."/>
            <person name="Copeland A."/>
            <person name="Lapidus A."/>
            <person name="Glavina del Rio T."/>
            <person name="Dalin E."/>
            <person name="Tice H."/>
            <person name="Bruce D."/>
            <person name="Goodwin L."/>
            <person name="Pitluck S."/>
            <person name="Kyrpides N."/>
            <person name="Mavromatis K."/>
            <person name="Ivanova N."/>
            <person name="Mikhailova N."/>
            <person name="Munk A.C."/>
            <person name="Brettin T."/>
            <person name="Detter J.C."/>
            <person name="Han C."/>
            <person name="Tapia R."/>
            <person name="Larimer F."/>
            <person name="Land M."/>
            <person name="Hauser L."/>
            <person name="Markowitz V."/>
            <person name="Cheng J.-F."/>
            <person name="Hugenholtz P."/>
            <person name="Woyke T."/>
            <person name="Wu D."/>
            <person name="Spring S."/>
            <person name="Klenk H.-P."/>
            <person name="Eisen J.A."/>
        </authorList>
    </citation>
    <scope>NUCLEOTIDE SEQUENCE [LARGE SCALE GENOMIC DNA]</scope>
    <source>
        <strain evidence="5">DSM 5692</strain>
    </source>
</reference>
<dbReference type="EMBL" id="CP001734">
    <property type="protein sequence ID" value="ACV68249.1"/>
    <property type="molecule type" value="Genomic_DNA"/>
</dbReference>
<organism evidence="4 5">
    <name type="scientific">Desulfohalobium retbaense (strain ATCC 49708 / DSM 5692 / JCM 16813 / HR100)</name>
    <dbReference type="NCBI Taxonomy" id="485915"/>
    <lineage>
        <taxon>Bacteria</taxon>
        <taxon>Pseudomonadati</taxon>
        <taxon>Thermodesulfobacteriota</taxon>
        <taxon>Desulfovibrionia</taxon>
        <taxon>Desulfovibrionales</taxon>
        <taxon>Desulfohalobiaceae</taxon>
        <taxon>Desulfohalobium</taxon>
    </lineage>
</organism>
<dbReference type="GO" id="GO:0003677">
    <property type="term" value="F:DNA binding"/>
    <property type="evidence" value="ECO:0007669"/>
    <property type="project" value="InterPro"/>
</dbReference>
<dbReference type="PROSITE" id="PS51898">
    <property type="entry name" value="TYR_RECOMBINASE"/>
    <property type="match status" value="1"/>
</dbReference>
<evidence type="ECO:0000313" key="4">
    <source>
        <dbReference type="EMBL" id="ACV68249.1"/>
    </source>
</evidence>
<dbReference type="HOGENOM" id="CLU_059690_0_0_7"/>
<keyword evidence="1" id="KW-0233">DNA recombination</keyword>
<feature type="region of interest" description="Disordered" evidence="2">
    <location>
        <begin position="301"/>
        <end position="332"/>
    </location>
</feature>
<dbReference type="GO" id="GO:0015074">
    <property type="term" value="P:DNA integration"/>
    <property type="evidence" value="ECO:0007669"/>
    <property type="project" value="InterPro"/>
</dbReference>